<organism evidence="2 3">
    <name type="scientific">Achromobacter aloeverae</name>
    <dbReference type="NCBI Taxonomy" id="1750518"/>
    <lineage>
        <taxon>Bacteria</taxon>
        <taxon>Pseudomonadati</taxon>
        <taxon>Pseudomonadota</taxon>
        <taxon>Betaproteobacteria</taxon>
        <taxon>Burkholderiales</taxon>
        <taxon>Alcaligenaceae</taxon>
        <taxon>Achromobacter</taxon>
    </lineage>
</organism>
<evidence type="ECO:0000313" key="2">
    <source>
        <dbReference type="EMBL" id="RXN86608.1"/>
    </source>
</evidence>
<dbReference type="Pfam" id="PF03401">
    <property type="entry name" value="TctC"/>
    <property type="match status" value="1"/>
</dbReference>
<gene>
    <name evidence="2" type="ORF">C7R54_16850</name>
</gene>
<evidence type="ECO:0000313" key="3">
    <source>
        <dbReference type="Proteomes" id="UP000290849"/>
    </source>
</evidence>
<dbReference type="AlphaFoldDB" id="A0A4V1MRV2"/>
<reference evidence="2 3" key="1">
    <citation type="journal article" date="2017" name="Int. J. Syst. Evol. Microbiol.">
        <title>Achromobacter aloeverae sp. nov., isolated from the root of Aloe vera (L.) Burm.f.</title>
        <authorList>
            <person name="Kuncharoen N."/>
            <person name="Muramatsu Y."/>
            <person name="Shibata C."/>
            <person name="Kamakura Y."/>
            <person name="Nakagawa Y."/>
            <person name="Tanasupawat S."/>
        </authorList>
    </citation>
    <scope>NUCLEOTIDE SEQUENCE [LARGE SCALE GENOMIC DNA]</scope>
    <source>
        <strain evidence="2 3">AVA-1</strain>
    </source>
</reference>
<dbReference type="PIRSF" id="PIRSF017082">
    <property type="entry name" value="YflP"/>
    <property type="match status" value="1"/>
</dbReference>
<dbReference type="InterPro" id="IPR005064">
    <property type="entry name" value="BUG"/>
</dbReference>
<evidence type="ECO:0008006" key="4">
    <source>
        <dbReference type="Google" id="ProtNLM"/>
    </source>
</evidence>
<keyword evidence="3" id="KW-1185">Reference proteome</keyword>
<dbReference type="Gene3D" id="3.40.190.150">
    <property type="entry name" value="Bordetella uptake gene, domain 1"/>
    <property type="match status" value="1"/>
</dbReference>
<proteinExistence type="inferred from homology"/>
<dbReference type="InterPro" id="IPR006311">
    <property type="entry name" value="TAT_signal"/>
</dbReference>
<sequence length="341" mass="35706">MKNTTRNDAASQRISRRDVLKTFGLGAAVLGAPRAFGQGAAWPAKPIRLIATQAPGSSNDATARALAEYMTKELGATVVVENRPGAISTIGGEVVAHSPADGHTLLITLQSSAAQASVLVKNPAVNFDTDLVPVASVGVGPVVGVAHKAFPANSLKELIALARTKPVNCGNYAIGSGWQLMLHQLSKDTGAEFNVATYKGTGAMLGDLYGGQVSIGAGSLAGIGGGIKVGNVKPLVVTTGPHSKALPDTPTWAEAGFIGPAYQDLAETNMLFAPKGTPREIVDRIARLVQRSVVESERVRNVMATLAEDETPLVGEDLHKFIARSWPTYRWLTREIGIAQT</sequence>
<dbReference type="OrthoDB" id="8957802at2"/>
<dbReference type="RefSeq" id="WP_129151629.1">
    <property type="nucleotide sequence ID" value="NZ_JBHSDO010000020.1"/>
</dbReference>
<dbReference type="InterPro" id="IPR042100">
    <property type="entry name" value="Bug_dom1"/>
</dbReference>
<dbReference type="PANTHER" id="PTHR42928:SF5">
    <property type="entry name" value="BLR1237 PROTEIN"/>
    <property type="match status" value="1"/>
</dbReference>
<dbReference type="EMBL" id="PYAL01000005">
    <property type="protein sequence ID" value="RXN86608.1"/>
    <property type="molecule type" value="Genomic_DNA"/>
</dbReference>
<dbReference type="CDD" id="cd07012">
    <property type="entry name" value="PBP2_Bug_TTT"/>
    <property type="match status" value="1"/>
</dbReference>
<dbReference type="SUPFAM" id="SSF53850">
    <property type="entry name" value="Periplasmic binding protein-like II"/>
    <property type="match status" value="1"/>
</dbReference>
<dbReference type="Gene3D" id="3.40.190.10">
    <property type="entry name" value="Periplasmic binding protein-like II"/>
    <property type="match status" value="1"/>
</dbReference>
<comment type="caution">
    <text evidence="2">The sequence shown here is derived from an EMBL/GenBank/DDBJ whole genome shotgun (WGS) entry which is preliminary data.</text>
</comment>
<comment type="similarity">
    <text evidence="1">Belongs to the UPF0065 (bug) family.</text>
</comment>
<dbReference type="PROSITE" id="PS51318">
    <property type="entry name" value="TAT"/>
    <property type="match status" value="1"/>
</dbReference>
<evidence type="ECO:0000256" key="1">
    <source>
        <dbReference type="ARBA" id="ARBA00006987"/>
    </source>
</evidence>
<dbReference type="Proteomes" id="UP000290849">
    <property type="component" value="Unassembled WGS sequence"/>
</dbReference>
<accession>A0A4V1MRV2</accession>
<dbReference type="PANTHER" id="PTHR42928">
    <property type="entry name" value="TRICARBOXYLATE-BINDING PROTEIN"/>
    <property type="match status" value="1"/>
</dbReference>
<name>A0A4V1MRV2_9BURK</name>
<protein>
    <recommendedName>
        <fullName evidence="4">Tripartite tricarboxylate transporter substrate binding protein</fullName>
    </recommendedName>
</protein>